<gene>
    <name evidence="2" type="ORF">LOC62_05G007786</name>
</gene>
<feature type="compositionally biased region" description="Low complexity" evidence="1">
    <location>
        <begin position="16"/>
        <end position="40"/>
    </location>
</feature>
<dbReference type="AlphaFoldDB" id="A0AAF1BK55"/>
<keyword evidence="3" id="KW-1185">Reference proteome</keyword>
<feature type="compositionally biased region" description="Polar residues" evidence="1">
    <location>
        <begin position="41"/>
        <end position="52"/>
    </location>
</feature>
<evidence type="ECO:0000313" key="3">
    <source>
        <dbReference type="Proteomes" id="UP000827549"/>
    </source>
</evidence>
<accession>A0AAF1BK55</accession>
<protein>
    <submittedName>
        <fullName evidence="2">Uncharacterized protein</fullName>
    </submittedName>
</protein>
<sequence>MPKETTPRSTARGRTPAVRSPAGGVAASASAATNASSNASHQRNQSPNTNHNHASRQVDEAAAAERAMHEKLCAACNIAMKLVDENWNIRQHTRDDLRALARSLGFPIEEAKGPLLSSEEFDKSKAQLATLDEEPIDTSRPAVAVLESFAAACDSIFDAAQDAKTRHDGGVKSLIDNFNARQDNDRETDTVIGSSAVKNIQLAPKPQNSGFDGRLRLEFVGHKVRKVPIDVDRQWGEDEDEDDDIAEGLATLPRFDLVRSYNGPYAYLRAPSPDTTPQ</sequence>
<name>A0AAF1BK55_9TREE</name>
<dbReference type="RefSeq" id="XP_062630292.1">
    <property type="nucleotide sequence ID" value="XM_062774308.1"/>
</dbReference>
<dbReference type="GeneID" id="87810957"/>
<dbReference type="Proteomes" id="UP000827549">
    <property type="component" value="Chromosome 5"/>
</dbReference>
<reference evidence="2" key="1">
    <citation type="submission" date="2023-10" db="EMBL/GenBank/DDBJ databases">
        <authorList>
            <person name="Noh H."/>
        </authorList>
    </citation>
    <scope>NUCLEOTIDE SEQUENCE</scope>
    <source>
        <strain evidence="2">DUCC4014</strain>
    </source>
</reference>
<evidence type="ECO:0000256" key="1">
    <source>
        <dbReference type="SAM" id="MobiDB-lite"/>
    </source>
</evidence>
<dbReference type="EMBL" id="CP086718">
    <property type="protein sequence ID" value="WOO84266.1"/>
    <property type="molecule type" value="Genomic_DNA"/>
</dbReference>
<proteinExistence type="predicted"/>
<organism evidence="2 3">
    <name type="scientific">Vanrija pseudolonga</name>
    <dbReference type="NCBI Taxonomy" id="143232"/>
    <lineage>
        <taxon>Eukaryota</taxon>
        <taxon>Fungi</taxon>
        <taxon>Dikarya</taxon>
        <taxon>Basidiomycota</taxon>
        <taxon>Agaricomycotina</taxon>
        <taxon>Tremellomycetes</taxon>
        <taxon>Trichosporonales</taxon>
        <taxon>Trichosporonaceae</taxon>
        <taxon>Vanrija</taxon>
    </lineage>
</organism>
<feature type="region of interest" description="Disordered" evidence="1">
    <location>
        <begin position="1"/>
        <end position="63"/>
    </location>
</feature>
<evidence type="ECO:0000313" key="2">
    <source>
        <dbReference type="EMBL" id="WOO84266.1"/>
    </source>
</evidence>